<dbReference type="Proteomes" id="UP000525078">
    <property type="component" value="Unassembled WGS sequence"/>
</dbReference>
<dbReference type="AlphaFoldDB" id="A0A7J6HKK9"/>
<reference evidence="2 3" key="1">
    <citation type="journal article" date="2020" name="bioRxiv">
        <title>Sequence and annotation of 42 cannabis genomes reveals extensive copy number variation in cannabinoid synthesis and pathogen resistance genes.</title>
        <authorList>
            <person name="Mckernan K.J."/>
            <person name="Helbert Y."/>
            <person name="Kane L.T."/>
            <person name="Ebling H."/>
            <person name="Zhang L."/>
            <person name="Liu B."/>
            <person name="Eaton Z."/>
            <person name="Mclaughlin S."/>
            <person name="Kingan S."/>
            <person name="Baybayan P."/>
            <person name="Concepcion G."/>
            <person name="Jordan M."/>
            <person name="Riva A."/>
            <person name="Barbazuk W."/>
            <person name="Harkins T."/>
        </authorList>
    </citation>
    <scope>NUCLEOTIDE SEQUENCE [LARGE SCALE GENOMIC DNA]</scope>
    <source>
        <strain evidence="3">cv. Jamaican Lion 4</strain>
        <tissue evidence="2">Leaf</tissue>
    </source>
</reference>
<proteinExistence type="predicted"/>
<gene>
    <name evidence="2" type="ORF">F8388_008684</name>
</gene>
<dbReference type="Gene3D" id="3.30.420.10">
    <property type="entry name" value="Ribonuclease H-like superfamily/Ribonuclease H"/>
    <property type="match status" value="1"/>
</dbReference>
<protein>
    <recommendedName>
        <fullName evidence="1">RNase H type-1 domain-containing protein</fullName>
    </recommendedName>
</protein>
<evidence type="ECO:0000313" key="2">
    <source>
        <dbReference type="EMBL" id="KAF4395585.1"/>
    </source>
</evidence>
<accession>A0A7J6HKK9</accession>
<feature type="domain" description="RNase H type-1" evidence="1">
    <location>
        <begin position="3"/>
        <end position="76"/>
    </location>
</feature>
<comment type="caution">
    <text evidence="2">The sequence shown here is derived from an EMBL/GenBank/DDBJ whole genome shotgun (WGS) entry which is preliminary data.</text>
</comment>
<name>A0A7J6HKK9_CANSA</name>
<evidence type="ECO:0000259" key="1">
    <source>
        <dbReference type="Pfam" id="PF13456"/>
    </source>
</evidence>
<organism evidence="2 3">
    <name type="scientific">Cannabis sativa</name>
    <name type="common">Hemp</name>
    <name type="synonym">Marijuana</name>
    <dbReference type="NCBI Taxonomy" id="3483"/>
    <lineage>
        <taxon>Eukaryota</taxon>
        <taxon>Viridiplantae</taxon>
        <taxon>Streptophyta</taxon>
        <taxon>Embryophyta</taxon>
        <taxon>Tracheophyta</taxon>
        <taxon>Spermatophyta</taxon>
        <taxon>Magnoliopsida</taxon>
        <taxon>eudicotyledons</taxon>
        <taxon>Gunneridae</taxon>
        <taxon>Pentapetalae</taxon>
        <taxon>rosids</taxon>
        <taxon>fabids</taxon>
        <taxon>Rosales</taxon>
        <taxon>Cannabaceae</taxon>
        <taxon>Cannabis</taxon>
    </lineage>
</organism>
<dbReference type="EMBL" id="JAATIP010000006">
    <property type="protein sequence ID" value="KAF4395585.1"/>
    <property type="molecule type" value="Genomic_DNA"/>
</dbReference>
<dbReference type="InterPro" id="IPR002156">
    <property type="entry name" value="RNaseH_domain"/>
</dbReference>
<sequence>MKVDGATSAIKNKSSMGVIRNSQGNVIERTAKYYPGLMSPMNVEAWALLQAVRWNKDQQISIHHIKSDCLNLVREVLSLNIAVQKIA</sequence>
<evidence type="ECO:0000313" key="3">
    <source>
        <dbReference type="Proteomes" id="UP000525078"/>
    </source>
</evidence>
<dbReference type="InterPro" id="IPR036397">
    <property type="entry name" value="RNaseH_sf"/>
</dbReference>
<dbReference type="Pfam" id="PF13456">
    <property type="entry name" value="RVT_3"/>
    <property type="match status" value="1"/>
</dbReference>
<dbReference type="GO" id="GO:0004523">
    <property type="term" value="F:RNA-DNA hybrid ribonuclease activity"/>
    <property type="evidence" value="ECO:0007669"/>
    <property type="project" value="InterPro"/>
</dbReference>
<dbReference type="GO" id="GO:0003676">
    <property type="term" value="F:nucleic acid binding"/>
    <property type="evidence" value="ECO:0007669"/>
    <property type="project" value="InterPro"/>
</dbReference>